<evidence type="ECO:0000256" key="3">
    <source>
        <dbReference type="SAM" id="MobiDB-lite"/>
    </source>
</evidence>
<feature type="compositionally biased region" description="Basic residues" evidence="3">
    <location>
        <begin position="291"/>
        <end position="301"/>
    </location>
</feature>
<feature type="region of interest" description="Disordered" evidence="3">
    <location>
        <begin position="803"/>
        <end position="835"/>
    </location>
</feature>
<keyword evidence="6" id="KW-1185">Reference proteome</keyword>
<dbReference type="GO" id="GO:0006357">
    <property type="term" value="P:regulation of transcription by RNA polymerase II"/>
    <property type="evidence" value="ECO:0007669"/>
    <property type="project" value="TreeGrafter"/>
</dbReference>
<dbReference type="InterPro" id="IPR037782">
    <property type="entry name" value="Spt7"/>
</dbReference>
<dbReference type="SMART" id="SM00297">
    <property type="entry name" value="BROMO"/>
    <property type="match status" value="1"/>
</dbReference>
<organism evidence="5 6">
    <name type="scientific">Athelia psychrophila</name>
    <dbReference type="NCBI Taxonomy" id="1759441"/>
    <lineage>
        <taxon>Eukaryota</taxon>
        <taxon>Fungi</taxon>
        <taxon>Dikarya</taxon>
        <taxon>Basidiomycota</taxon>
        <taxon>Agaricomycotina</taxon>
        <taxon>Agaricomycetes</taxon>
        <taxon>Agaricomycetidae</taxon>
        <taxon>Atheliales</taxon>
        <taxon>Atheliaceae</taxon>
        <taxon>Athelia</taxon>
    </lineage>
</organism>
<dbReference type="Gene3D" id="1.20.920.10">
    <property type="entry name" value="Bromodomain-like"/>
    <property type="match status" value="1"/>
</dbReference>
<gene>
    <name evidence="5" type="ORF">FIBSPDRAFT_851289</name>
</gene>
<protein>
    <recommendedName>
        <fullName evidence="4">Bromo domain-containing protein</fullName>
    </recommendedName>
</protein>
<evidence type="ECO:0000313" key="5">
    <source>
        <dbReference type="EMBL" id="KZP29675.1"/>
    </source>
</evidence>
<dbReference type="InterPro" id="IPR036427">
    <property type="entry name" value="Bromodomain-like_sf"/>
</dbReference>
<feature type="compositionally biased region" description="Polar residues" evidence="3">
    <location>
        <begin position="228"/>
        <end position="240"/>
    </location>
</feature>
<name>A0A166SP83_9AGAM</name>
<feature type="region of interest" description="Disordered" evidence="3">
    <location>
        <begin position="707"/>
        <end position="737"/>
    </location>
</feature>
<dbReference type="STRING" id="436010.A0A166SP83"/>
<dbReference type="PRINTS" id="PR00503">
    <property type="entry name" value="BROMODOMAIN"/>
</dbReference>
<accession>A0A166SP83</accession>
<dbReference type="GO" id="GO:0046695">
    <property type="term" value="C:SLIK (SAGA-like) complex"/>
    <property type="evidence" value="ECO:0007669"/>
    <property type="project" value="InterPro"/>
</dbReference>
<dbReference type="GO" id="GO:0046982">
    <property type="term" value="F:protein heterodimerization activity"/>
    <property type="evidence" value="ECO:0007669"/>
    <property type="project" value="InterPro"/>
</dbReference>
<dbReference type="PROSITE" id="PS50014">
    <property type="entry name" value="BROMODOMAIN_2"/>
    <property type="match status" value="1"/>
</dbReference>
<dbReference type="PROSITE" id="PS00633">
    <property type="entry name" value="BROMODOMAIN_1"/>
    <property type="match status" value="1"/>
</dbReference>
<dbReference type="InterPro" id="IPR001487">
    <property type="entry name" value="Bromodomain"/>
</dbReference>
<reference evidence="5 6" key="1">
    <citation type="journal article" date="2016" name="Mol. Biol. Evol.">
        <title>Comparative Genomics of Early-Diverging Mushroom-Forming Fungi Provides Insights into the Origins of Lignocellulose Decay Capabilities.</title>
        <authorList>
            <person name="Nagy L.G."/>
            <person name="Riley R."/>
            <person name="Tritt A."/>
            <person name="Adam C."/>
            <person name="Daum C."/>
            <person name="Floudas D."/>
            <person name="Sun H."/>
            <person name="Yadav J.S."/>
            <person name="Pangilinan J."/>
            <person name="Larsson K.H."/>
            <person name="Matsuura K."/>
            <person name="Barry K."/>
            <person name="Labutti K."/>
            <person name="Kuo R."/>
            <person name="Ohm R.A."/>
            <person name="Bhattacharya S.S."/>
            <person name="Shirouzu T."/>
            <person name="Yoshinaga Y."/>
            <person name="Martin F.M."/>
            <person name="Grigoriev I.V."/>
            <person name="Hibbett D.S."/>
        </authorList>
    </citation>
    <scope>NUCLEOTIDE SEQUENCE [LARGE SCALE GENOMIC DNA]</scope>
    <source>
        <strain evidence="5 6">CBS 109695</strain>
    </source>
</reference>
<feature type="compositionally biased region" description="Basic residues" evidence="3">
    <location>
        <begin position="356"/>
        <end position="373"/>
    </location>
</feature>
<feature type="compositionally biased region" description="Low complexity" evidence="3">
    <location>
        <begin position="208"/>
        <end position="227"/>
    </location>
</feature>
<feature type="compositionally biased region" description="Basic and acidic residues" evidence="3">
    <location>
        <begin position="182"/>
        <end position="205"/>
    </location>
</feature>
<dbReference type="GO" id="GO:0000124">
    <property type="term" value="C:SAGA complex"/>
    <property type="evidence" value="ECO:0007669"/>
    <property type="project" value="InterPro"/>
</dbReference>
<feature type="region of interest" description="Disordered" evidence="3">
    <location>
        <begin position="286"/>
        <end position="308"/>
    </location>
</feature>
<evidence type="ECO:0000313" key="6">
    <source>
        <dbReference type="Proteomes" id="UP000076532"/>
    </source>
</evidence>
<dbReference type="InterPro" id="IPR009072">
    <property type="entry name" value="Histone-fold"/>
</dbReference>
<keyword evidence="1 2" id="KW-0103">Bromodomain</keyword>
<dbReference type="Pfam" id="PF00439">
    <property type="entry name" value="Bromodomain"/>
    <property type="match status" value="1"/>
</dbReference>
<dbReference type="GO" id="GO:0006325">
    <property type="term" value="P:chromatin organization"/>
    <property type="evidence" value="ECO:0007669"/>
    <property type="project" value="UniProtKB-ARBA"/>
</dbReference>
<evidence type="ECO:0000256" key="2">
    <source>
        <dbReference type="PROSITE-ProRule" id="PRU00035"/>
    </source>
</evidence>
<dbReference type="PANTHER" id="PTHR47343">
    <property type="entry name" value="TRANSCRIPTIONAL ACTIVATOR SPT7"/>
    <property type="match status" value="1"/>
</dbReference>
<dbReference type="AlphaFoldDB" id="A0A166SP83"/>
<dbReference type="SUPFAM" id="SSF47370">
    <property type="entry name" value="Bromodomain"/>
    <property type="match status" value="1"/>
</dbReference>
<dbReference type="EMBL" id="KV417497">
    <property type="protein sequence ID" value="KZP29675.1"/>
    <property type="molecule type" value="Genomic_DNA"/>
</dbReference>
<feature type="region of interest" description="Disordered" evidence="3">
    <location>
        <begin position="148"/>
        <end position="248"/>
    </location>
</feature>
<feature type="region of interest" description="Disordered" evidence="3">
    <location>
        <begin position="340"/>
        <end position="380"/>
    </location>
</feature>
<dbReference type="GO" id="GO:0005198">
    <property type="term" value="F:structural molecule activity"/>
    <property type="evidence" value="ECO:0007669"/>
    <property type="project" value="TreeGrafter"/>
</dbReference>
<dbReference type="Gene3D" id="1.10.20.10">
    <property type="entry name" value="Histone, subunit A"/>
    <property type="match status" value="1"/>
</dbReference>
<proteinExistence type="predicted"/>
<dbReference type="CDD" id="cd22927">
    <property type="entry name" value="HFD_SPT7"/>
    <property type="match status" value="1"/>
</dbReference>
<dbReference type="InterPro" id="IPR018359">
    <property type="entry name" value="Bromodomain_CS"/>
</dbReference>
<sequence>MNNLLRTLTAHTGSATEPGLKLLLTTVKDARRGGAGDGKLHDPFYDSLEGLLADLRAVTMDNRDAEAFLKPVARADVPDYYEVIQTPMDLATMGRKVKQKTYKSKREFRDDLDLIWSNCWTYNATDNHPLRQCATRLKAKSERLLASITDRKERTDPSLVLPAPGAGAKTSPKPRLIFDGVHINDTRHGGKDREKQKHHPQDRPRLQASASSSTSARASTSGHAGSSNGQIRGHTQTPSYDPTAPFGETPALVRTQAGMREFAALLEESPADDGGAMEVDDGVRVGEKRKLNGHNHPRKRARSQEGLEEEEWWERVGGAEMLANGMPAYPFASACSPFASTSASAAKPNPNPSAPRKPKRTSKSTKVKSRKGQKPAAGAETSLLALMSANIATLSRVRRTHARFSTLQAEPDVDPDAPPAHNLYLPGSAGPAHPPEPDVDAELGAGDTGEVGEAEAARLREAQRAVWAEAEGELDGEAAGACLQWMGQSVLAHAGFQGAAQSAMDVLAGVASEYLLNVGRTIRLLGDRYGKGGVGGMTAEEIILHTLFESGTTRIQDLERYIKDDVVRYGARLGDLEKKLVGAYREATVAEVALDDDALFGGSDEEEDGAFVMGNFADALGDDFLGLRELGIAAEFGMSNLSVPKKLLRAKKGRVEGNAAAVPKEPPLPYPLPPPFVPLDSANVDHQIGLLKTYYLDRLAHLLPPQPPTLPSSLPGPPSLASLSSLPPPTSEAAPQSAPAGVLILADDPPTPANAKIGPLGQIVRPTLGGTAKKKVKKDPGALGAGEAAPGSVAAVEVLVVKKKKGRPPGPGKKNLKKDAEGEAEMGPPAAVASA</sequence>
<feature type="domain" description="Bromo" evidence="4">
    <location>
        <begin position="60"/>
        <end position="130"/>
    </location>
</feature>
<feature type="compositionally biased region" description="Low complexity" evidence="3">
    <location>
        <begin position="825"/>
        <end position="835"/>
    </location>
</feature>
<evidence type="ECO:0000259" key="4">
    <source>
        <dbReference type="PROSITE" id="PS50014"/>
    </source>
</evidence>
<dbReference type="OrthoDB" id="21449at2759"/>
<dbReference type="Proteomes" id="UP000076532">
    <property type="component" value="Unassembled WGS sequence"/>
</dbReference>
<evidence type="ECO:0000256" key="1">
    <source>
        <dbReference type="ARBA" id="ARBA00023117"/>
    </source>
</evidence>
<feature type="compositionally biased region" description="Pro residues" evidence="3">
    <location>
        <begin position="707"/>
        <end position="718"/>
    </location>
</feature>
<dbReference type="PANTHER" id="PTHR47343:SF1">
    <property type="entry name" value="TRANSCRIPTIONAL ACTIVATOR SPT7"/>
    <property type="match status" value="1"/>
</dbReference>